<comment type="caution">
    <text evidence="2">The sequence shown here is derived from an EMBL/GenBank/DDBJ whole genome shotgun (WGS) entry which is preliminary data.</text>
</comment>
<gene>
    <name evidence="2" type="ORF">OBE_15741</name>
</gene>
<protein>
    <submittedName>
        <fullName evidence="2">Beta-lactamase</fullName>
    </submittedName>
</protein>
<dbReference type="InterPro" id="IPR050789">
    <property type="entry name" value="Diverse_Enzym_Activities"/>
</dbReference>
<keyword evidence="1" id="KW-0472">Membrane</keyword>
<dbReference type="PANTHER" id="PTHR43283">
    <property type="entry name" value="BETA-LACTAMASE-RELATED"/>
    <property type="match status" value="1"/>
</dbReference>
<feature type="non-terminal residue" evidence="2">
    <location>
        <position position="299"/>
    </location>
</feature>
<dbReference type="PANTHER" id="PTHR43283:SF7">
    <property type="entry name" value="BETA-LACTAMASE-RELATED DOMAIN-CONTAINING PROTEIN"/>
    <property type="match status" value="1"/>
</dbReference>
<dbReference type="Gene3D" id="3.40.710.10">
    <property type="entry name" value="DD-peptidase/beta-lactamase superfamily"/>
    <property type="match status" value="1"/>
</dbReference>
<keyword evidence="1" id="KW-0812">Transmembrane</keyword>
<dbReference type="InterPro" id="IPR012338">
    <property type="entry name" value="Beta-lactam/transpept-like"/>
</dbReference>
<dbReference type="AlphaFoldDB" id="K1RPQ6"/>
<sequence>MLCAIIHRVAKTSVVDYLMPSTFEPLGIERPFWETDQNGIEAGGWGLYIKTMDLAKVMTCYLHEGKYKNKQILPKEWVKEATVNQIGDIKMPSKDKDCCAGYGYCIWMDDTEPYSYRADGMFSQFGINFPSLDATIISTAAIPCEDEARAAIWAFFPAAFADEDGSGVEVDTSSVNRPVASKHSVTESRLIGKTIKVRKKILLNIIGMPVSMLPLAVTFMMSDRAGNIDNIKFNFGDHECDMTWDEGDERNTVYCGMDGRYRYGTMTLGKIKFKVCANAEWIDDINLKVMVRPVETVGM</sequence>
<dbReference type="EMBL" id="AJWZ01010816">
    <property type="protein sequence ID" value="EKC47378.1"/>
    <property type="molecule type" value="Genomic_DNA"/>
</dbReference>
<keyword evidence="1" id="KW-1133">Transmembrane helix</keyword>
<evidence type="ECO:0000256" key="1">
    <source>
        <dbReference type="SAM" id="Phobius"/>
    </source>
</evidence>
<reference evidence="2" key="1">
    <citation type="journal article" date="2013" name="Environ. Microbiol.">
        <title>Microbiota from the distal guts of lean and obese adolescents exhibit partial functional redundancy besides clear differences in community structure.</title>
        <authorList>
            <person name="Ferrer M."/>
            <person name="Ruiz A."/>
            <person name="Lanza F."/>
            <person name="Haange S.B."/>
            <person name="Oberbach A."/>
            <person name="Till H."/>
            <person name="Bargiela R."/>
            <person name="Campoy C."/>
            <person name="Segura M.T."/>
            <person name="Richter M."/>
            <person name="von Bergen M."/>
            <person name="Seifert J."/>
            <person name="Suarez A."/>
        </authorList>
    </citation>
    <scope>NUCLEOTIDE SEQUENCE</scope>
</reference>
<evidence type="ECO:0000313" key="2">
    <source>
        <dbReference type="EMBL" id="EKC47378.1"/>
    </source>
</evidence>
<organism evidence="2">
    <name type="scientific">human gut metagenome</name>
    <dbReference type="NCBI Taxonomy" id="408170"/>
    <lineage>
        <taxon>unclassified sequences</taxon>
        <taxon>metagenomes</taxon>
        <taxon>organismal metagenomes</taxon>
    </lineage>
</organism>
<name>K1RPQ6_9ZZZZ</name>
<proteinExistence type="predicted"/>
<feature type="transmembrane region" description="Helical" evidence="1">
    <location>
        <begin position="201"/>
        <end position="221"/>
    </location>
</feature>
<dbReference type="SUPFAM" id="SSF56601">
    <property type="entry name" value="beta-lactamase/transpeptidase-like"/>
    <property type="match status" value="1"/>
</dbReference>
<accession>K1RPQ6</accession>